<evidence type="ECO:0008006" key="3">
    <source>
        <dbReference type="Google" id="ProtNLM"/>
    </source>
</evidence>
<accession>A0ABQ7GX39</accession>
<reference evidence="1" key="1">
    <citation type="submission" date="2017-08" db="EMBL/GenBank/DDBJ databases">
        <authorList>
            <person name="Polle J.E."/>
            <person name="Barry K."/>
            <person name="Cushman J."/>
            <person name="Schmutz J."/>
            <person name="Tran D."/>
            <person name="Hathwaick L.T."/>
            <person name="Yim W.C."/>
            <person name="Jenkins J."/>
            <person name="Mckie-Krisberg Z.M."/>
            <person name="Prochnik S."/>
            <person name="Lindquist E."/>
            <person name="Dockter R.B."/>
            <person name="Adam C."/>
            <person name="Molina H."/>
            <person name="Bunkerborg J."/>
            <person name="Jin E."/>
            <person name="Buchheim M."/>
            <person name="Magnuson J."/>
        </authorList>
    </citation>
    <scope>NUCLEOTIDE SEQUENCE</scope>
    <source>
        <strain evidence="1">CCAP 19/18</strain>
    </source>
</reference>
<sequence length="84" mass="9589">MTTIGSTKYAIQLSIWLVSAQGIKKLKYLWVECGKVLYSVRWTSSMVFIPQASEVLQALNSLSFTIFSALRHGLLWGCAYHRYQ</sequence>
<organism evidence="1 2">
    <name type="scientific">Dunaliella salina</name>
    <name type="common">Green alga</name>
    <name type="synonym">Protococcus salinus</name>
    <dbReference type="NCBI Taxonomy" id="3046"/>
    <lineage>
        <taxon>Eukaryota</taxon>
        <taxon>Viridiplantae</taxon>
        <taxon>Chlorophyta</taxon>
        <taxon>core chlorophytes</taxon>
        <taxon>Chlorophyceae</taxon>
        <taxon>CS clade</taxon>
        <taxon>Chlamydomonadales</taxon>
        <taxon>Dunaliellaceae</taxon>
        <taxon>Dunaliella</taxon>
    </lineage>
</organism>
<proteinExistence type="predicted"/>
<evidence type="ECO:0000313" key="1">
    <source>
        <dbReference type="EMBL" id="KAF5839179.1"/>
    </source>
</evidence>
<name>A0ABQ7GX39_DUNSA</name>
<comment type="caution">
    <text evidence="1">The sequence shown here is derived from an EMBL/GenBank/DDBJ whole genome shotgun (WGS) entry which is preliminary data.</text>
</comment>
<protein>
    <recommendedName>
        <fullName evidence="3">Encoded protein</fullName>
    </recommendedName>
</protein>
<gene>
    <name evidence="1" type="ORF">DUNSADRAFT_1406</name>
</gene>
<dbReference type="EMBL" id="MU069552">
    <property type="protein sequence ID" value="KAF5839179.1"/>
    <property type="molecule type" value="Genomic_DNA"/>
</dbReference>
<evidence type="ECO:0000313" key="2">
    <source>
        <dbReference type="Proteomes" id="UP000815325"/>
    </source>
</evidence>
<keyword evidence="2" id="KW-1185">Reference proteome</keyword>
<dbReference type="Proteomes" id="UP000815325">
    <property type="component" value="Unassembled WGS sequence"/>
</dbReference>